<name>A0A1G2B1B2_9BACT</name>
<dbReference type="Proteomes" id="UP000179164">
    <property type="component" value="Unassembled WGS sequence"/>
</dbReference>
<sequence length="78" mass="8411">MCPFQKGDRVIVNVDGSTFTGVVEVAVGFSRLETGQEEFLTIEGSPLVLERRATQQTWHTGAGPHLNARSITVQPATA</sequence>
<evidence type="ECO:0000313" key="3">
    <source>
        <dbReference type="Proteomes" id="UP000179164"/>
    </source>
</evidence>
<feature type="compositionally biased region" description="Polar residues" evidence="1">
    <location>
        <begin position="69"/>
        <end position="78"/>
    </location>
</feature>
<feature type="region of interest" description="Disordered" evidence="1">
    <location>
        <begin position="58"/>
        <end position="78"/>
    </location>
</feature>
<dbReference type="EMBL" id="MHKE01000016">
    <property type="protein sequence ID" value="OGY82983.1"/>
    <property type="molecule type" value="Genomic_DNA"/>
</dbReference>
<protein>
    <submittedName>
        <fullName evidence="2">Uncharacterized protein</fullName>
    </submittedName>
</protein>
<organism evidence="2 3">
    <name type="scientific">Candidatus Kerfeldbacteria bacterium RIFCSPLOWO2_01_FULL_48_11</name>
    <dbReference type="NCBI Taxonomy" id="1798543"/>
    <lineage>
        <taxon>Bacteria</taxon>
        <taxon>Candidatus Kerfeldiibacteriota</taxon>
    </lineage>
</organism>
<comment type="caution">
    <text evidence="2">The sequence shown here is derived from an EMBL/GenBank/DDBJ whole genome shotgun (WGS) entry which is preliminary data.</text>
</comment>
<reference evidence="2 3" key="1">
    <citation type="journal article" date="2016" name="Nat. Commun.">
        <title>Thousands of microbial genomes shed light on interconnected biogeochemical processes in an aquifer system.</title>
        <authorList>
            <person name="Anantharaman K."/>
            <person name="Brown C.T."/>
            <person name="Hug L.A."/>
            <person name="Sharon I."/>
            <person name="Castelle C.J."/>
            <person name="Probst A.J."/>
            <person name="Thomas B.C."/>
            <person name="Singh A."/>
            <person name="Wilkins M.J."/>
            <person name="Karaoz U."/>
            <person name="Brodie E.L."/>
            <person name="Williams K.H."/>
            <person name="Hubbard S.S."/>
            <person name="Banfield J.F."/>
        </authorList>
    </citation>
    <scope>NUCLEOTIDE SEQUENCE [LARGE SCALE GENOMIC DNA]</scope>
</reference>
<gene>
    <name evidence="2" type="ORF">A2898_00465</name>
</gene>
<dbReference type="AlphaFoldDB" id="A0A1G2B1B2"/>
<accession>A0A1G2B1B2</accession>
<evidence type="ECO:0000313" key="2">
    <source>
        <dbReference type="EMBL" id="OGY82983.1"/>
    </source>
</evidence>
<proteinExistence type="predicted"/>
<evidence type="ECO:0000256" key="1">
    <source>
        <dbReference type="SAM" id="MobiDB-lite"/>
    </source>
</evidence>